<feature type="compositionally biased region" description="Low complexity" evidence="1">
    <location>
        <begin position="83"/>
        <end position="93"/>
    </location>
</feature>
<comment type="caution">
    <text evidence="2">The sequence shown here is derived from an EMBL/GenBank/DDBJ whole genome shotgun (WGS) entry which is preliminary data.</text>
</comment>
<proteinExistence type="predicted"/>
<dbReference type="AlphaFoldDB" id="A0A8X6V556"/>
<accession>A0A8X6V556</accession>
<sequence>MVRREPEEEKGERGHRVTCVISVKKLDNCRRLRLVNLPTFRLGVLLPRPGNIISGRISCSSECLNQMRKESSRKSDKKKQQKNKANSSSATAKSRSEYMR</sequence>
<evidence type="ECO:0000313" key="2">
    <source>
        <dbReference type="EMBL" id="GFX94878.1"/>
    </source>
</evidence>
<gene>
    <name evidence="2" type="primary">NCL1_45298</name>
    <name evidence="2" type="ORF">TNCV_2379511</name>
</gene>
<reference evidence="2" key="1">
    <citation type="submission" date="2020-08" db="EMBL/GenBank/DDBJ databases">
        <title>Multicomponent nature underlies the extraordinary mechanical properties of spider dragline silk.</title>
        <authorList>
            <person name="Kono N."/>
            <person name="Nakamura H."/>
            <person name="Mori M."/>
            <person name="Yoshida Y."/>
            <person name="Ohtoshi R."/>
            <person name="Malay A.D."/>
            <person name="Moran D.A.P."/>
            <person name="Tomita M."/>
            <person name="Numata K."/>
            <person name="Arakawa K."/>
        </authorList>
    </citation>
    <scope>NUCLEOTIDE SEQUENCE</scope>
</reference>
<feature type="region of interest" description="Disordered" evidence="1">
    <location>
        <begin position="64"/>
        <end position="100"/>
    </location>
</feature>
<protein>
    <submittedName>
        <fullName evidence="2">Uncharacterized protein</fullName>
    </submittedName>
</protein>
<dbReference type="Proteomes" id="UP000887159">
    <property type="component" value="Unassembled WGS sequence"/>
</dbReference>
<evidence type="ECO:0000313" key="3">
    <source>
        <dbReference type="Proteomes" id="UP000887159"/>
    </source>
</evidence>
<evidence type="ECO:0000256" key="1">
    <source>
        <dbReference type="SAM" id="MobiDB-lite"/>
    </source>
</evidence>
<dbReference type="EMBL" id="BMAU01021181">
    <property type="protein sequence ID" value="GFX94878.1"/>
    <property type="molecule type" value="Genomic_DNA"/>
</dbReference>
<name>A0A8X6V556_TRICX</name>
<organism evidence="2 3">
    <name type="scientific">Trichonephila clavipes</name>
    <name type="common">Golden silk orbweaver</name>
    <name type="synonym">Nephila clavipes</name>
    <dbReference type="NCBI Taxonomy" id="2585209"/>
    <lineage>
        <taxon>Eukaryota</taxon>
        <taxon>Metazoa</taxon>
        <taxon>Ecdysozoa</taxon>
        <taxon>Arthropoda</taxon>
        <taxon>Chelicerata</taxon>
        <taxon>Arachnida</taxon>
        <taxon>Araneae</taxon>
        <taxon>Araneomorphae</taxon>
        <taxon>Entelegynae</taxon>
        <taxon>Araneoidea</taxon>
        <taxon>Nephilidae</taxon>
        <taxon>Trichonephila</taxon>
    </lineage>
</organism>
<keyword evidence="3" id="KW-1185">Reference proteome</keyword>